<dbReference type="PANTHER" id="PTHR28242:SF47">
    <property type="entry name" value="HISTIDINE-CONTAINING PHOSPHOTRANSFER PROTEIN 1"/>
    <property type="match status" value="1"/>
</dbReference>
<evidence type="ECO:0000256" key="8">
    <source>
        <dbReference type="RuleBase" id="RU369004"/>
    </source>
</evidence>
<dbReference type="PROSITE" id="PS50894">
    <property type="entry name" value="HPT"/>
    <property type="match status" value="1"/>
</dbReference>
<proteinExistence type="predicted"/>
<dbReference type="CDD" id="cd00088">
    <property type="entry name" value="HPT"/>
    <property type="match status" value="1"/>
</dbReference>
<feature type="modified residue" description="Phosphohistidine" evidence="7">
    <location>
        <position position="79"/>
    </location>
</feature>
<keyword evidence="5" id="KW-0539">Nucleus</keyword>
<dbReference type="GO" id="GO:0005737">
    <property type="term" value="C:cytoplasm"/>
    <property type="evidence" value="ECO:0000318"/>
    <property type="project" value="GO_Central"/>
</dbReference>
<dbReference type="GO" id="GO:0043424">
    <property type="term" value="F:protein histidine kinase binding"/>
    <property type="evidence" value="ECO:0000318"/>
    <property type="project" value="GO_Central"/>
</dbReference>
<dbReference type="SUPFAM" id="SSF47226">
    <property type="entry name" value="Histidine-containing phosphotransfer domain, HPT domain"/>
    <property type="match status" value="1"/>
</dbReference>
<gene>
    <name evidence="11" type="primary">LOC100824313</name>
    <name evidence="10" type="ORF">BRADI_3g42770v3</name>
</gene>
<protein>
    <recommendedName>
        <fullName evidence="8">Histidine-containing phosphotransfer protein</fullName>
    </recommendedName>
</protein>
<dbReference type="GO" id="GO:0005634">
    <property type="term" value="C:nucleus"/>
    <property type="evidence" value="ECO:0000318"/>
    <property type="project" value="GO_Central"/>
</dbReference>
<dbReference type="EMBL" id="CM000882">
    <property type="protein sequence ID" value="KQJ99351.1"/>
    <property type="molecule type" value="Genomic_DNA"/>
</dbReference>
<dbReference type="Pfam" id="PF01627">
    <property type="entry name" value="Hpt"/>
    <property type="match status" value="1"/>
</dbReference>
<accession>I1I9F6</accession>
<dbReference type="AlphaFoldDB" id="I1I9F6"/>
<reference evidence="10 11" key="1">
    <citation type="journal article" date="2010" name="Nature">
        <title>Genome sequencing and analysis of the model grass Brachypodium distachyon.</title>
        <authorList>
            <consortium name="International Brachypodium Initiative"/>
        </authorList>
    </citation>
    <scope>NUCLEOTIDE SEQUENCE [LARGE SCALE GENOMIC DNA]</scope>
    <source>
        <strain evidence="10 11">Bd21</strain>
    </source>
</reference>
<dbReference type="InterPro" id="IPR008207">
    <property type="entry name" value="Sig_transdc_His_kin_Hpt_dom"/>
</dbReference>
<comment type="subcellular location">
    <subcellularLocation>
        <location evidence="8">Cytoplasm</location>
        <location evidence="8">Cytosol</location>
    </subcellularLocation>
    <subcellularLocation>
        <location evidence="8">Nucleus</location>
    </subcellularLocation>
</comment>
<evidence type="ECO:0000256" key="7">
    <source>
        <dbReference type="PROSITE-ProRule" id="PRU00110"/>
    </source>
</evidence>
<organism evidence="10">
    <name type="scientific">Brachypodium distachyon</name>
    <name type="common">Purple false brome</name>
    <name type="synonym">Trachynia distachya</name>
    <dbReference type="NCBI Taxonomy" id="15368"/>
    <lineage>
        <taxon>Eukaryota</taxon>
        <taxon>Viridiplantae</taxon>
        <taxon>Streptophyta</taxon>
        <taxon>Embryophyta</taxon>
        <taxon>Tracheophyta</taxon>
        <taxon>Spermatophyta</taxon>
        <taxon>Magnoliopsida</taxon>
        <taxon>Liliopsida</taxon>
        <taxon>Poales</taxon>
        <taxon>Poaceae</taxon>
        <taxon>BOP clade</taxon>
        <taxon>Pooideae</taxon>
        <taxon>Stipodae</taxon>
        <taxon>Brachypodieae</taxon>
        <taxon>Brachypodium</taxon>
    </lineage>
</organism>
<dbReference type="EnsemblPlants" id="KQJ99351">
    <property type="protein sequence ID" value="KQJ99351"/>
    <property type="gene ID" value="BRADI_3g42770v3"/>
</dbReference>
<keyword evidence="3 8" id="KW-0932">Cytokinin signaling pathway</keyword>
<dbReference type="GO" id="GO:0080038">
    <property type="term" value="P:positive regulation of cytokinin-activated signaling pathway"/>
    <property type="evidence" value="ECO:0007669"/>
    <property type="project" value="UniProtKB-ARBA"/>
</dbReference>
<comment type="function">
    <text evidence="6">Functions as a two-component phosphorelay mediators between cytokinin sensor histidine kinases and response regulators (B-type ARRs). Plays an important role in propagating cytokinin signal transduction through the multistep His-to-Asp phosphorelay. Functions as a positive regulator of the cytokinin signaling pathway. May play a regulatory role in salt and drought tolerance during plant development.</text>
</comment>
<sequence>MAAFSLVHQLHGFITSMFSDGLLDGQFQILQSLQDSSAPHFVRETITLFCDDGERIIRELAKLLEKPSVDFERVDAFVHQLKGSSSSVGAQRVKNTCLQFIEFCREKNRAGCMRTLRSLRNEFYDVRAKFQTMLQLVQLVQAK</sequence>
<dbReference type="Gene3D" id="1.20.120.160">
    <property type="entry name" value="HPT domain"/>
    <property type="match status" value="1"/>
</dbReference>
<evidence type="ECO:0000256" key="2">
    <source>
        <dbReference type="ARBA" id="ARBA00022606"/>
    </source>
</evidence>
<evidence type="ECO:0000256" key="1">
    <source>
        <dbReference type="ARBA" id="ARBA00022490"/>
    </source>
</evidence>
<dbReference type="STRING" id="15368.I1I9F6"/>
<dbReference type="InterPro" id="IPR036641">
    <property type="entry name" value="HPT_dom_sf"/>
</dbReference>
<evidence type="ECO:0000259" key="9">
    <source>
        <dbReference type="PROSITE" id="PS50894"/>
    </source>
</evidence>
<feature type="domain" description="HPt" evidence="9">
    <location>
        <begin position="38"/>
        <end position="137"/>
    </location>
</feature>
<keyword evidence="12" id="KW-1185">Reference proteome</keyword>
<dbReference type="GO" id="GO:0000160">
    <property type="term" value="P:phosphorelay signal transduction system"/>
    <property type="evidence" value="ECO:0000318"/>
    <property type="project" value="GO_Central"/>
</dbReference>
<dbReference type="PANTHER" id="PTHR28242">
    <property type="entry name" value="PHOSPHORELAY INTERMEDIATE PROTEIN YPD1"/>
    <property type="match status" value="1"/>
</dbReference>
<dbReference type="GeneID" id="100824313"/>
<evidence type="ECO:0000313" key="11">
    <source>
        <dbReference type="EnsemblPlants" id="KQJ99351"/>
    </source>
</evidence>
<keyword evidence="1" id="KW-0963">Cytoplasm</keyword>
<dbReference type="Gramene" id="KQJ99351">
    <property type="protein sequence ID" value="KQJ99351"/>
    <property type="gene ID" value="BRADI_3g42770v3"/>
</dbReference>
<evidence type="ECO:0000256" key="5">
    <source>
        <dbReference type="ARBA" id="ARBA00023242"/>
    </source>
</evidence>
<comment type="domain">
    <text evidence="8">Histidine-containing phosphotransfer domain (HPt) contains an active histidine that mediates the phosphotransfer.</text>
</comment>
<dbReference type="eggNOG" id="KOG4747">
    <property type="taxonomic scope" value="Eukaryota"/>
</dbReference>
<evidence type="ECO:0000256" key="4">
    <source>
        <dbReference type="ARBA" id="ARBA00023012"/>
    </source>
</evidence>
<dbReference type="FunFam" id="1.20.120.160:FF:000001">
    <property type="entry name" value="Histidine-containing phosphotransfer protein 1"/>
    <property type="match status" value="1"/>
</dbReference>
<dbReference type="GO" id="GO:0009927">
    <property type="term" value="F:histidine phosphotransfer kinase activity"/>
    <property type="evidence" value="ECO:0000318"/>
    <property type="project" value="GO_Central"/>
</dbReference>
<dbReference type="GO" id="GO:0005829">
    <property type="term" value="C:cytosol"/>
    <property type="evidence" value="ECO:0007669"/>
    <property type="project" value="UniProtKB-SubCell"/>
</dbReference>
<keyword evidence="7" id="KW-0597">Phosphoprotein</keyword>
<dbReference type="FunCoup" id="I1I9F6">
    <property type="interactions" value="23"/>
</dbReference>
<dbReference type="ExpressionAtlas" id="I1I9F6">
    <property type="expression patterns" value="baseline"/>
</dbReference>
<dbReference type="OMA" id="FIEFCRE"/>
<dbReference type="HOGENOM" id="CLU_111777_3_0_1"/>
<dbReference type="Proteomes" id="UP000008810">
    <property type="component" value="Chromosome 3"/>
</dbReference>
<name>I1I9F6_BRADI</name>
<evidence type="ECO:0000256" key="6">
    <source>
        <dbReference type="ARBA" id="ARBA00057097"/>
    </source>
</evidence>
<evidence type="ECO:0000313" key="10">
    <source>
        <dbReference type="EMBL" id="KQJ99351.1"/>
    </source>
</evidence>
<keyword evidence="4 8" id="KW-0902">Two-component regulatory system</keyword>
<dbReference type="GO" id="GO:0009736">
    <property type="term" value="P:cytokinin-activated signaling pathway"/>
    <property type="evidence" value="ECO:0000318"/>
    <property type="project" value="GO_Central"/>
</dbReference>
<dbReference type="OrthoDB" id="1673781at2759"/>
<dbReference type="KEGG" id="bdi:100824313"/>
<evidence type="ECO:0000256" key="3">
    <source>
        <dbReference type="ARBA" id="ARBA00022864"/>
    </source>
</evidence>
<dbReference type="InterPro" id="IPR045871">
    <property type="entry name" value="AHP1-5/YPD1"/>
</dbReference>
<reference evidence="11" key="3">
    <citation type="submission" date="2018-08" db="UniProtKB">
        <authorList>
            <consortium name="EnsemblPlants"/>
        </authorList>
    </citation>
    <scope>IDENTIFICATION</scope>
    <source>
        <strain evidence="11">cv. Bd21</strain>
    </source>
</reference>
<evidence type="ECO:0000313" key="12">
    <source>
        <dbReference type="Proteomes" id="UP000008810"/>
    </source>
</evidence>
<keyword evidence="2" id="KW-0716">Sensory transduction</keyword>
<reference evidence="10" key="2">
    <citation type="submission" date="2017-06" db="EMBL/GenBank/DDBJ databases">
        <title>WGS assembly of Brachypodium distachyon.</title>
        <authorList>
            <consortium name="The International Brachypodium Initiative"/>
            <person name="Lucas S."/>
            <person name="Harmon-Smith M."/>
            <person name="Lail K."/>
            <person name="Tice H."/>
            <person name="Grimwood J."/>
            <person name="Bruce D."/>
            <person name="Barry K."/>
            <person name="Shu S."/>
            <person name="Lindquist E."/>
            <person name="Wang M."/>
            <person name="Pitluck S."/>
            <person name="Vogel J.P."/>
            <person name="Garvin D.F."/>
            <person name="Mockler T.C."/>
            <person name="Schmutz J."/>
            <person name="Rokhsar D."/>
            <person name="Bevan M.W."/>
        </authorList>
    </citation>
    <scope>NUCLEOTIDE SEQUENCE</scope>
    <source>
        <strain evidence="10">Bd21</strain>
    </source>
</reference>
<dbReference type="RefSeq" id="XP_003574926.1">
    <property type="nucleotide sequence ID" value="XM_003574878.4"/>
</dbReference>